<keyword evidence="5" id="KW-1185">Reference proteome</keyword>
<feature type="domain" description="N-acetyltransferase" evidence="3">
    <location>
        <begin position="1"/>
        <end position="188"/>
    </location>
</feature>
<sequence length="188" mass="21759">MIRQPKPEERKQIIPLIQTIIEDMELPILKVVSLNTLHAMLEEAMLQEDFRYSLTNTLVYIEDGTVAGAIFGYHGHLEEKVDDPFYQLYETYNIPSSIRLYEDSETQAGEWYIDILSVHENHRRKGIGMKLLQEAEELAKKQNASVIALNCDKVNDKAYQLYQKLGYTATSTKILSGHSYYHMTKKLE</sequence>
<dbReference type="Gene3D" id="3.40.630.30">
    <property type="match status" value="1"/>
</dbReference>
<dbReference type="eggNOG" id="COG0456">
    <property type="taxonomic scope" value="Bacteria"/>
</dbReference>
<comment type="caution">
    <text evidence="4">The sequence shown here is derived from an EMBL/GenBank/DDBJ whole genome shotgun (WGS) entry which is preliminary data.</text>
</comment>
<name>D0BN35_9LACT</name>
<keyword evidence="2" id="KW-0012">Acyltransferase</keyword>
<reference evidence="4" key="1">
    <citation type="submission" date="2009-09" db="EMBL/GenBank/DDBJ databases">
        <authorList>
            <consortium name="The Broad Institute Genome Sequencing Platform"/>
            <person name="Ward D."/>
            <person name="Feldgarden M."/>
            <person name="Earl A."/>
            <person name="Young S.K."/>
            <person name="Zeng Q."/>
            <person name="Koehrsen M."/>
            <person name="Alvarado L."/>
            <person name="Berlin A."/>
            <person name="Bochicchio J."/>
            <person name="Borenstein D."/>
            <person name="Chapman S.B."/>
            <person name="Chen Z."/>
            <person name="Engels R."/>
            <person name="Freedman E."/>
            <person name="Gellesch M."/>
            <person name="Goldberg J."/>
            <person name="Griggs A."/>
            <person name="Gujja S."/>
            <person name="Heilman E."/>
            <person name="Heiman D."/>
            <person name="Hepburn T."/>
            <person name="Howarth C."/>
            <person name="Jen D."/>
            <person name="Larson L."/>
            <person name="Lewis B."/>
            <person name="Mehta T."/>
            <person name="Park D."/>
            <person name="Pearson M."/>
            <person name="Roberts A."/>
            <person name="Saif S."/>
            <person name="Shea T."/>
            <person name="Shenoy N."/>
            <person name="Sisk P."/>
            <person name="Stolte C."/>
            <person name="Sykes S."/>
            <person name="Thomson T."/>
            <person name="Walk T."/>
            <person name="White J."/>
            <person name="Yandava C."/>
            <person name="Sibley C.D."/>
            <person name="Field T.R."/>
            <person name="Grinwis M."/>
            <person name="Eshaghurshan C.S."/>
            <person name="Surette M.G."/>
            <person name="Haas B."/>
            <person name="Nusbaum C."/>
            <person name="Birren B."/>
        </authorList>
    </citation>
    <scope>NUCLEOTIDE SEQUENCE [LARGE SCALE GENOMIC DNA]</scope>
    <source>
        <strain evidence="4">ATCC 700633</strain>
    </source>
</reference>
<dbReference type="EMBL" id="ACRF02000003">
    <property type="protein sequence ID" value="EEW92525.1"/>
    <property type="molecule type" value="Genomic_DNA"/>
</dbReference>
<dbReference type="PROSITE" id="PS51186">
    <property type="entry name" value="GNAT"/>
    <property type="match status" value="1"/>
</dbReference>
<dbReference type="Pfam" id="PF00583">
    <property type="entry name" value="Acetyltransf_1"/>
    <property type="match status" value="1"/>
</dbReference>
<reference evidence="4" key="2">
    <citation type="submission" date="2011-10" db="EMBL/GenBank/DDBJ databases">
        <title>The Genome Sequence of Granulicatella elegans ATCC 700633.</title>
        <authorList>
            <consortium name="The Broad Institute Genome Sequencing Platform"/>
            <consortium name="The Broad Institute Genome Sequencing Center for Infectious Disease"/>
            <person name="Earl A."/>
            <person name="Ward D."/>
            <person name="Feldgarden M."/>
            <person name="Gevers D."/>
            <person name="Sibley C.D."/>
            <person name="Field T.R."/>
            <person name="Grinwis M."/>
            <person name="Eshaghurshan C.S."/>
            <person name="Surette M.G."/>
            <person name="Young S.K."/>
            <person name="Zeng Q."/>
            <person name="Gargeya S."/>
            <person name="Fitzgerald M."/>
            <person name="Haas B."/>
            <person name="Abouelleil A."/>
            <person name="Alvarado L."/>
            <person name="Arachchi H.M."/>
            <person name="Berlin A."/>
            <person name="Brown A."/>
            <person name="Chapman S.B."/>
            <person name="Chen Z."/>
            <person name="Dunbar C."/>
            <person name="Freedman E."/>
            <person name="Gearin G."/>
            <person name="Goldberg J."/>
            <person name="Griggs A."/>
            <person name="Gujja S."/>
            <person name="Heiman D."/>
            <person name="Howarth C."/>
            <person name="Larson L."/>
            <person name="Lui A."/>
            <person name="MacDonald P.J.P."/>
            <person name="Montmayeur A."/>
            <person name="Murphy C."/>
            <person name="Neiman D."/>
            <person name="Pearson M."/>
            <person name="Priest M."/>
            <person name="Roberts A."/>
            <person name="Saif S."/>
            <person name="Shea T."/>
            <person name="Shenoy N."/>
            <person name="Sisk P."/>
            <person name="Stolte C."/>
            <person name="Sykes S."/>
            <person name="Wortman J."/>
            <person name="Nusbaum C."/>
            <person name="Birren B."/>
        </authorList>
    </citation>
    <scope>NUCLEOTIDE SEQUENCE [LARGE SCALE GENOMIC DNA]</scope>
    <source>
        <strain evidence="4">ATCC 700633</strain>
    </source>
</reference>
<evidence type="ECO:0000256" key="1">
    <source>
        <dbReference type="ARBA" id="ARBA00022679"/>
    </source>
</evidence>
<dbReference type="CDD" id="cd04301">
    <property type="entry name" value="NAT_SF"/>
    <property type="match status" value="1"/>
</dbReference>
<dbReference type="STRING" id="626369.HMPREF0446_01370"/>
<dbReference type="InterPro" id="IPR000182">
    <property type="entry name" value="GNAT_dom"/>
</dbReference>
<keyword evidence="1" id="KW-0808">Transferase</keyword>
<organism evidence="4 5">
    <name type="scientific">Granulicatella elegans ATCC 700633</name>
    <dbReference type="NCBI Taxonomy" id="626369"/>
    <lineage>
        <taxon>Bacteria</taxon>
        <taxon>Bacillati</taxon>
        <taxon>Bacillota</taxon>
        <taxon>Bacilli</taxon>
        <taxon>Lactobacillales</taxon>
        <taxon>Carnobacteriaceae</taxon>
        <taxon>Granulicatella</taxon>
    </lineage>
</organism>
<proteinExistence type="predicted"/>
<dbReference type="HOGENOM" id="CLU_087235_2_0_9"/>
<dbReference type="AlphaFoldDB" id="D0BN35"/>
<accession>D0BN35</accession>
<dbReference type="SUPFAM" id="SSF55729">
    <property type="entry name" value="Acyl-CoA N-acyltransferases (Nat)"/>
    <property type="match status" value="1"/>
</dbReference>
<dbReference type="RefSeq" id="WP_006703646.1">
    <property type="nucleotide sequence ID" value="NZ_KI391971.1"/>
</dbReference>
<evidence type="ECO:0000313" key="4">
    <source>
        <dbReference type="EMBL" id="EEW92525.1"/>
    </source>
</evidence>
<dbReference type="Proteomes" id="UP000002939">
    <property type="component" value="Unassembled WGS sequence"/>
</dbReference>
<dbReference type="PANTHER" id="PTHR43420">
    <property type="entry name" value="ACETYLTRANSFERASE"/>
    <property type="match status" value="1"/>
</dbReference>
<dbReference type="InterPro" id="IPR016181">
    <property type="entry name" value="Acyl_CoA_acyltransferase"/>
</dbReference>
<protein>
    <recommendedName>
        <fullName evidence="3">N-acetyltransferase domain-containing protein</fullName>
    </recommendedName>
</protein>
<evidence type="ECO:0000313" key="5">
    <source>
        <dbReference type="Proteomes" id="UP000002939"/>
    </source>
</evidence>
<gene>
    <name evidence="4" type="ORF">HMPREF0446_01370</name>
</gene>
<evidence type="ECO:0000256" key="2">
    <source>
        <dbReference type="ARBA" id="ARBA00023315"/>
    </source>
</evidence>
<dbReference type="OrthoDB" id="5319888at2"/>
<evidence type="ECO:0000259" key="3">
    <source>
        <dbReference type="PROSITE" id="PS51186"/>
    </source>
</evidence>
<dbReference type="InterPro" id="IPR050680">
    <property type="entry name" value="YpeA/RimI_acetyltransf"/>
</dbReference>
<dbReference type="GO" id="GO:0016747">
    <property type="term" value="F:acyltransferase activity, transferring groups other than amino-acyl groups"/>
    <property type="evidence" value="ECO:0007669"/>
    <property type="project" value="InterPro"/>
</dbReference>